<dbReference type="AlphaFoldDB" id="A0A014MVV9"/>
<accession>A0A014MVV9</accession>
<feature type="compositionally biased region" description="Basic and acidic residues" evidence="1">
    <location>
        <begin position="162"/>
        <end position="178"/>
    </location>
</feature>
<comment type="caution">
    <text evidence="2">The sequence shown here is derived from an EMBL/GenBank/DDBJ whole genome shotgun (WGS) entry which is preliminary data.</text>
</comment>
<sequence>MAPFTCRVVDSHVVGVPGVHVMLDCRDQQHRAIARFESVTDEDGGISFWFPLPSIGEAGEIEPEVVDTLVVPRITLKFLPGNFRHTGVGGGPWLSIVTDLYLAGKSDHGVILHLEDSPRLEHTLYPVSGPVSLSMPKASLPPLAALSRSPSPLRLPPQVSADSDKASLLRLKGEDNHGKTRSRKRTLEREQLGRNTRAKFLEGGAEAIQL</sequence>
<evidence type="ECO:0000313" key="3">
    <source>
        <dbReference type="Proteomes" id="UP000030151"/>
    </source>
</evidence>
<dbReference type="EMBL" id="JELW01000083">
    <property type="protein sequence ID" value="EXU95386.1"/>
    <property type="molecule type" value="Genomic_DNA"/>
</dbReference>
<dbReference type="HOGENOM" id="CLU_113814_0_0_1"/>
<protein>
    <submittedName>
        <fullName evidence="2">Uncharacterized protein</fullName>
    </submittedName>
</protein>
<evidence type="ECO:0000256" key="1">
    <source>
        <dbReference type="SAM" id="MobiDB-lite"/>
    </source>
</evidence>
<reference evidence="2 3" key="1">
    <citation type="submission" date="2014-02" db="EMBL/GenBank/DDBJ databases">
        <title>The genome sequence of the entomopathogenic fungus Metarhizium robertsii ARSEF 2575.</title>
        <authorList>
            <person name="Giuliano Garisto Donzelli B."/>
            <person name="Roe B.A."/>
            <person name="Macmil S.L."/>
            <person name="Krasnoff S.B."/>
            <person name="Gibson D.M."/>
        </authorList>
    </citation>
    <scope>NUCLEOTIDE SEQUENCE [LARGE SCALE GENOMIC DNA]</scope>
    <source>
        <strain evidence="2 3">ARSEF 2575</strain>
    </source>
</reference>
<gene>
    <name evidence="2" type="ORF">X797_011538</name>
</gene>
<name>A0A014MVV9_9HYPO</name>
<dbReference type="Proteomes" id="UP000030151">
    <property type="component" value="Unassembled WGS sequence"/>
</dbReference>
<proteinExistence type="predicted"/>
<organism evidence="2 3">
    <name type="scientific">Metarhizium robertsii</name>
    <dbReference type="NCBI Taxonomy" id="568076"/>
    <lineage>
        <taxon>Eukaryota</taxon>
        <taxon>Fungi</taxon>
        <taxon>Dikarya</taxon>
        <taxon>Ascomycota</taxon>
        <taxon>Pezizomycotina</taxon>
        <taxon>Sordariomycetes</taxon>
        <taxon>Hypocreomycetidae</taxon>
        <taxon>Hypocreales</taxon>
        <taxon>Clavicipitaceae</taxon>
        <taxon>Metarhizium</taxon>
    </lineage>
</organism>
<feature type="region of interest" description="Disordered" evidence="1">
    <location>
        <begin position="145"/>
        <end position="185"/>
    </location>
</feature>
<evidence type="ECO:0000313" key="2">
    <source>
        <dbReference type="EMBL" id="EXU95386.1"/>
    </source>
</evidence>